<sequence>MEYHKKDCNPNRKKRYTQDDHEYGYYRDDHYDIHKEKKISRTVADFSYFNQAGSVVLTSTSTDPSVEEIIGLVKFKEVFNGDLVSLGGSSTVTVGAISPKTITFRIHKVINPQYNPLLSPTIYVHTVSVNANMTFSVPLEFVDVFIDDEAEVNYYYTVSIPTSVAATATVSNSTHTGNLYR</sequence>
<name>A0ABD4WM97_PRIMG</name>
<evidence type="ECO:0000313" key="3">
    <source>
        <dbReference type="Proteomes" id="UP001213771"/>
    </source>
</evidence>
<proteinExistence type="predicted"/>
<comment type="caution">
    <text evidence="2">The sequence shown here is derived from an EMBL/GenBank/DDBJ whole genome shotgun (WGS) entry which is preliminary data.</text>
</comment>
<dbReference type="AlphaFoldDB" id="A0ABD4WM97"/>
<dbReference type="Proteomes" id="UP001213771">
    <property type="component" value="Unassembled WGS sequence"/>
</dbReference>
<protein>
    <submittedName>
        <fullName evidence="2">Uncharacterized protein</fullName>
    </submittedName>
</protein>
<evidence type="ECO:0000313" key="2">
    <source>
        <dbReference type="EMBL" id="MDD9781359.1"/>
    </source>
</evidence>
<accession>A0ABD4WM97</accession>
<reference evidence="2 3" key="1">
    <citation type="submission" date="2023-02" db="EMBL/GenBank/DDBJ databases">
        <authorList>
            <person name="Olszewska D."/>
        </authorList>
    </citation>
    <scope>NUCLEOTIDE SEQUENCE [LARGE SCALE GENOMIC DNA]</scope>
    <source>
        <strain evidence="2 3">FDU301</strain>
    </source>
</reference>
<organism evidence="2 3">
    <name type="scientific">Priestia megaterium</name>
    <name type="common">Bacillus megaterium</name>
    <dbReference type="NCBI Taxonomy" id="1404"/>
    <lineage>
        <taxon>Bacteria</taxon>
        <taxon>Bacillati</taxon>
        <taxon>Bacillota</taxon>
        <taxon>Bacilli</taxon>
        <taxon>Bacillales</taxon>
        <taxon>Bacillaceae</taxon>
        <taxon>Priestia</taxon>
    </lineage>
</organism>
<dbReference type="RefSeq" id="WP_098901073.1">
    <property type="nucleotide sequence ID" value="NZ_JARAOX010000103.1"/>
</dbReference>
<feature type="region of interest" description="Disordered" evidence="1">
    <location>
        <begin position="1"/>
        <end position="20"/>
    </location>
</feature>
<dbReference type="EMBL" id="JARAOX010000103">
    <property type="protein sequence ID" value="MDD9781359.1"/>
    <property type="molecule type" value="Genomic_DNA"/>
</dbReference>
<gene>
    <name evidence="2" type="ORF">PVE99_02795</name>
</gene>
<evidence type="ECO:0000256" key="1">
    <source>
        <dbReference type="SAM" id="MobiDB-lite"/>
    </source>
</evidence>